<dbReference type="InterPro" id="IPR012440">
    <property type="entry name" value="DUF1641"/>
</dbReference>
<accession>A0A9X2BEJ9</accession>
<proteinExistence type="predicted"/>
<dbReference type="PANTHER" id="PTHR38433">
    <property type="match status" value="1"/>
</dbReference>
<keyword evidence="2" id="KW-1185">Reference proteome</keyword>
<evidence type="ECO:0000313" key="1">
    <source>
        <dbReference type="EMBL" id="MCK6259104.1"/>
    </source>
</evidence>
<dbReference type="Proteomes" id="UP001139011">
    <property type="component" value="Unassembled WGS sequence"/>
</dbReference>
<reference evidence="1" key="1">
    <citation type="submission" date="2021-09" db="EMBL/GenBank/DDBJ databases">
        <title>Genome analysis of Fictibacillus sp. KIGAM418 isolated from marine sediment.</title>
        <authorList>
            <person name="Seo M.-J."/>
            <person name="Cho E.-S."/>
            <person name="Hwang C.Y."/>
        </authorList>
    </citation>
    <scope>NUCLEOTIDE SEQUENCE</scope>
    <source>
        <strain evidence="1">KIGAM418</strain>
    </source>
</reference>
<dbReference type="Pfam" id="PF07849">
    <property type="entry name" value="DUF1641"/>
    <property type="match status" value="1"/>
</dbReference>
<comment type="caution">
    <text evidence="1">The sequence shown here is derived from an EMBL/GenBank/DDBJ whole genome shotgun (WGS) entry which is preliminary data.</text>
</comment>
<name>A0A9X2BEJ9_9BACL</name>
<dbReference type="AlphaFoldDB" id="A0A9X2BEJ9"/>
<dbReference type="PANTHER" id="PTHR38433:SF1">
    <property type="entry name" value="DUF1641 DOMAIN-CONTAINING PROTEIN"/>
    <property type="match status" value="1"/>
</dbReference>
<dbReference type="RefSeq" id="WP_248254312.1">
    <property type="nucleotide sequence ID" value="NZ_JAIWJX010000002.1"/>
</dbReference>
<organism evidence="1 2">
    <name type="scientific">Fictibacillus marinisediminis</name>
    <dbReference type="NCBI Taxonomy" id="2878389"/>
    <lineage>
        <taxon>Bacteria</taxon>
        <taxon>Bacillati</taxon>
        <taxon>Bacillota</taxon>
        <taxon>Bacilli</taxon>
        <taxon>Bacillales</taxon>
        <taxon>Fictibacillaceae</taxon>
        <taxon>Fictibacillus</taxon>
    </lineage>
</organism>
<protein>
    <submittedName>
        <fullName evidence="1">DUF1641 domain-containing protein</fullName>
    </submittedName>
</protein>
<sequence length="165" mass="18746">MAERIKEIKRMEIPKEKIREDNLNELLDALSDNKEAMLETIRFSSLLHETGKMSMLNAMISQQQHIMGNIAYEANQKPNSTILHNATRLIELLGMLDLEGIDHLTARYTRKEKEEGTEVPVVKNVGFFGLIKALRDPEISRGIYILLQILRGLGHGPKDKAPSKK</sequence>
<gene>
    <name evidence="1" type="ORF">LCY76_21260</name>
</gene>
<evidence type="ECO:0000313" key="2">
    <source>
        <dbReference type="Proteomes" id="UP001139011"/>
    </source>
</evidence>
<dbReference type="EMBL" id="JAIWJX010000002">
    <property type="protein sequence ID" value="MCK6259104.1"/>
    <property type="molecule type" value="Genomic_DNA"/>
</dbReference>